<dbReference type="Proteomes" id="UP001152797">
    <property type="component" value="Unassembled WGS sequence"/>
</dbReference>
<reference evidence="2" key="1">
    <citation type="submission" date="2022-10" db="EMBL/GenBank/DDBJ databases">
        <authorList>
            <person name="Chen Y."/>
            <person name="Dougan E. K."/>
            <person name="Chan C."/>
            <person name="Rhodes N."/>
            <person name="Thang M."/>
        </authorList>
    </citation>
    <scope>NUCLEOTIDE SEQUENCE</scope>
</reference>
<name>A0A9P1CCE4_9DINO</name>
<evidence type="ECO:0000313" key="2">
    <source>
        <dbReference type="EMBL" id="CAI3987716.1"/>
    </source>
</evidence>
<dbReference type="OrthoDB" id="430476at2759"/>
<organism evidence="2">
    <name type="scientific">Cladocopium goreaui</name>
    <dbReference type="NCBI Taxonomy" id="2562237"/>
    <lineage>
        <taxon>Eukaryota</taxon>
        <taxon>Sar</taxon>
        <taxon>Alveolata</taxon>
        <taxon>Dinophyceae</taxon>
        <taxon>Suessiales</taxon>
        <taxon>Symbiodiniaceae</taxon>
        <taxon>Cladocopium</taxon>
    </lineage>
</organism>
<protein>
    <submittedName>
        <fullName evidence="2">Uncharacterized protein</fullName>
    </submittedName>
</protein>
<dbReference type="AlphaFoldDB" id="A0A9P1CCE4"/>
<evidence type="ECO:0000256" key="1">
    <source>
        <dbReference type="SAM" id="Coils"/>
    </source>
</evidence>
<gene>
    <name evidence="2" type="ORF">C1SCF055_LOCUS14969</name>
</gene>
<sequence length="423" mass="48659">MPHGEFDVKATAKVVTFSCLMLAPKEILDGETTNYIILDWRSFRLPRVSRSSLNAESQACAAAMDSLEYTRTLIQGCLNADYTLQSPGEWVISKTALVVDAKALYDSIRAEVPQLSGDKRTKIEVMIVKEKMQECQTLLRWVSSEAQYADGMTKPSARQLLTDRLRTHMFKLQADEDFVAAKKKTQQQREANARKFALSKAASKIGGLAHLIFISHIMPVTGFSSDEASWSDDAMNQSAWPSTLPSATKSVQCEIEYEEMSHMSYQLHLEQEDKARLEDSFKREIETLESYAQVMKDTSDTNKEDADKFLSELKTLKVRLQDVEQTLTAKIQEVIELERQIYQVQDSLDRANQANANMRELHDHEIEFRREVYALNKAHRFHLFDDCDTLMHARPITMYVCKECEERREKEVAEMDQYQHGWR</sequence>
<keyword evidence="4" id="KW-1185">Reference proteome</keyword>
<comment type="caution">
    <text evidence="2">The sequence shown here is derived from an EMBL/GenBank/DDBJ whole genome shotgun (WGS) entry which is preliminary data.</text>
</comment>
<proteinExistence type="predicted"/>
<reference evidence="3" key="2">
    <citation type="submission" date="2024-04" db="EMBL/GenBank/DDBJ databases">
        <authorList>
            <person name="Chen Y."/>
            <person name="Shah S."/>
            <person name="Dougan E. K."/>
            <person name="Thang M."/>
            <person name="Chan C."/>
        </authorList>
    </citation>
    <scope>NUCLEOTIDE SEQUENCE [LARGE SCALE GENOMIC DNA]</scope>
</reference>
<accession>A0A9P1CCE4</accession>
<feature type="coiled-coil region" evidence="1">
    <location>
        <begin position="306"/>
        <end position="354"/>
    </location>
</feature>
<dbReference type="EMBL" id="CAMXCT020001194">
    <property type="protein sequence ID" value="CAL1141091.1"/>
    <property type="molecule type" value="Genomic_DNA"/>
</dbReference>
<evidence type="ECO:0000313" key="3">
    <source>
        <dbReference type="EMBL" id="CAL1141091.1"/>
    </source>
</evidence>
<evidence type="ECO:0000313" key="4">
    <source>
        <dbReference type="Proteomes" id="UP001152797"/>
    </source>
</evidence>
<dbReference type="EMBL" id="CAMXCT010001194">
    <property type="protein sequence ID" value="CAI3987716.1"/>
    <property type="molecule type" value="Genomic_DNA"/>
</dbReference>
<keyword evidence="1" id="KW-0175">Coiled coil</keyword>
<dbReference type="EMBL" id="CAMXCT030001194">
    <property type="protein sequence ID" value="CAL4775028.1"/>
    <property type="molecule type" value="Genomic_DNA"/>
</dbReference>